<comment type="function">
    <text evidence="3">Catalyzes the hydrolysis of N-formyl-L-kynurenine to L-kynurenine, the second step in the kynurenine pathway of tryptophan degradation. Kynurenine may be further oxidized to nicotinic acid, NAD(H) and NADP(H). Required for elimination of toxic metabolites.</text>
</comment>
<dbReference type="PANTHER" id="PTHR48081">
    <property type="entry name" value="AB HYDROLASE SUPERFAMILY PROTEIN C4A8.06C"/>
    <property type="match status" value="1"/>
</dbReference>
<comment type="pathway">
    <text evidence="3">Amino-acid degradation; L-tryptophan degradation via kynurenine pathway; L-kynurenine from L-tryptophan: step 2/2.</text>
</comment>
<dbReference type="HAMAP" id="MF_03014">
    <property type="entry name" value="KFase"/>
    <property type="match status" value="1"/>
</dbReference>
<gene>
    <name evidence="4" type="ORF">VTJ49DRAFT_4758</name>
</gene>
<feature type="active site" description="Nucleophile" evidence="3">
    <location>
        <position position="176"/>
    </location>
</feature>
<comment type="domain">
    <text evidence="3">The main chain amide nitrogen atoms of the second glycine and its adjacent residue in the HGGXW motif define the oxyanion hole, and stabilize the oxyanion that forms during the nucleophilic attack by the catalytic serine during substrate cleavage.</text>
</comment>
<evidence type="ECO:0000313" key="4">
    <source>
        <dbReference type="EMBL" id="KAL1836699.1"/>
    </source>
</evidence>
<sequence length="440" mass="47973">MASAEDWAAWASVPWTAVPATSSSTPLGWHKTGVPYLPPGQALLLQTLDIWIPNTDQASSAPDPTTLPSLPGTWIVYIHGGAWRDPAIDSTSFSPAATLLLSRGTTTSSPTIAGLVSLNYRLSPHPSHPAPSDPARQAAHPDHITDVLTGLAFLHRLLASTHSSANPIQWILAGHSCGATLAFQAVASPSRWGLPLPPPPPQPQPLHFPKPTALIGFEGLYDLAGFIASPPEHYAWLREGYREFVSGAFGDDETVWRAVCPAREGGWEIGSEAGEFVKGWVREWVGDDGGQSREGEGRMKKVVLVQSWEDSLVPWQQVEVMRKCWGSLEGVDCLHNARHDMTNPKSMRRDTAGALLSFWLCFRCRKRPDSTSDWLVWLSNILQILNSGAPRVSTSSLTSRSHILGRTMCAENVQYHGSAIRQGVLNMKHVTSAPPIRVNH</sequence>
<evidence type="ECO:0000313" key="5">
    <source>
        <dbReference type="Proteomes" id="UP001583172"/>
    </source>
</evidence>
<comment type="similarity">
    <text evidence="3">Belongs to the kynurenine formamidase family.</text>
</comment>
<protein>
    <recommendedName>
        <fullName evidence="3">Kynurenine formamidase</fullName>
        <shortName evidence="3">KFA</shortName>
        <shortName evidence="3">KFase</shortName>
        <ecNumber evidence="3">3.5.1.9</ecNumber>
    </recommendedName>
    <alternativeName>
        <fullName evidence="3">Arylformamidase</fullName>
    </alternativeName>
    <alternativeName>
        <fullName evidence="3">N-formylkynurenine formamidase</fullName>
        <shortName evidence="3">FKF</shortName>
    </alternativeName>
</protein>
<keyword evidence="2 3" id="KW-0823">Tryptophan catabolism</keyword>
<evidence type="ECO:0000256" key="2">
    <source>
        <dbReference type="ARBA" id="ARBA00023079"/>
    </source>
</evidence>
<comment type="caution">
    <text evidence="4">The sequence shown here is derived from an EMBL/GenBank/DDBJ whole genome shotgun (WGS) entry which is preliminary data.</text>
</comment>
<keyword evidence="1 3" id="KW-0378">Hydrolase</keyword>
<keyword evidence="5" id="KW-1185">Reference proteome</keyword>
<name>A0ABR3V4K2_HUMIN</name>
<evidence type="ECO:0000256" key="3">
    <source>
        <dbReference type="HAMAP-Rule" id="MF_03014"/>
    </source>
</evidence>
<dbReference type="EC" id="3.5.1.9" evidence="3"/>
<dbReference type="EMBL" id="JAZGSY010000377">
    <property type="protein sequence ID" value="KAL1836699.1"/>
    <property type="molecule type" value="Genomic_DNA"/>
</dbReference>
<dbReference type="InterPro" id="IPR050300">
    <property type="entry name" value="GDXG_lipolytic_enzyme"/>
</dbReference>
<dbReference type="PANTHER" id="PTHR48081:SF33">
    <property type="entry name" value="KYNURENINE FORMAMIDASE"/>
    <property type="match status" value="1"/>
</dbReference>
<comment type="subunit">
    <text evidence="3">Homodimer.</text>
</comment>
<feature type="active site" evidence="3">
    <location>
        <position position="310"/>
    </location>
</feature>
<accession>A0ABR3V4K2</accession>
<dbReference type="SUPFAM" id="SSF53474">
    <property type="entry name" value="alpha/beta-Hydrolases"/>
    <property type="match status" value="1"/>
</dbReference>
<dbReference type="Proteomes" id="UP001583172">
    <property type="component" value="Unassembled WGS sequence"/>
</dbReference>
<dbReference type="InterPro" id="IPR029058">
    <property type="entry name" value="AB_hydrolase_fold"/>
</dbReference>
<feature type="active site" evidence="3">
    <location>
        <position position="335"/>
    </location>
</feature>
<dbReference type="InterPro" id="IPR027519">
    <property type="entry name" value="KFase_ver/fungi-typ"/>
</dbReference>
<evidence type="ECO:0000256" key="1">
    <source>
        <dbReference type="ARBA" id="ARBA00022801"/>
    </source>
</evidence>
<organism evidence="4 5">
    <name type="scientific">Humicola insolens</name>
    <name type="common">Soft-rot fungus</name>
    <dbReference type="NCBI Taxonomy" id="85995"/>
    <lineage>
        <taxon>Eukaryota</taxon>
        <taxon>Fungi</taxon>
        <taxon>Dikarya</taxon>
        <taxon>Ascomycota</taxon>
        <taxon>Pezizomycotina</taxon>
        <taxon>Sordariomycetes</taxon>
        <taxon>Sordariomycetidae</taxon>
        <taxon>Sordariales</taxon>
        <taxon>Chaetomiaceae</taxon>
        <taxon>Mycothermus</taxon>
    </lineage>
</organism>
<dbReference type="Gene3D" id="3.40.50.1820">
    <property type="entry name" value="alpha/beta hydrolase"/>
    <property type="match status" value="1"/>
</dbReference>
<feature type="short sequence motif" description="HGGXW" evidence="3">
    <location>
        <begin position="79"/>
        <end position="83"/>
    </location>
</feature>
<comment type="catalytic activity">
    <reaction evidence="3">
        <text>N-formyl-L-kynurenine + H2O = L-kynurenine + formate + H(+)</text>
        <dbReference type="Rhea" id="RHEA:13009"/>
        <dbReference type="ChEBI" id="CHEBI:15377"/>
        <dbReference type="ChEBI" id="CHEBI:15378"/>
        <dbReference type="ChEBI" id="CHEBI:15740"/>
        <dbReference type="ChEBI" id="CHEBI:57959"/>
        <dbReference type="ChEBI" id="CHEBI:58629"/>
        <dbReference type="EC" id="3.5.1.9"/>
    </reaction>
</comment>
<reference evidence="4 5" key="1">
    <citation type="journal article" date="2024" name="Commun. Biol.">
        <title>Comparative genomic analysis of thermophilic fungi reveals convergent evolutionary adaptations and gene losses.</title>
        <authorList>
            <person name="Steindorff A.S."/>
            <person name="Aguilar-Pontes M.V."/>
            <person name="Robinson A.J."/>
            <person name="Andreopoulos B."/>
            <person name="LaButti K."/>
            <person name="Kuo A."/>
            <person name="Mondo S."/>
            <person name="Riley R."/>
            <person name="Otillar R."/>
            <person name="Haridas S."/>
            <person name="Lipzen A."/>
            <person name="Grimwood J."/>
            <person name="Schmutz J."/>
            <person name="Clum A."/>
            <person name="Reid I.D."/>
            <person name="Moisan M.C."/>
            <person name="Butler G."/>
            <person name="Nguyen T.T.M."/>
            <person name="Dewar K."/>
            <person name="Conant G."/>
            <person name="Drula E."/>
            <person name="Henrissat B."/>
            <person name="Hansel C."/>
            <person name="Singer S."/>
            <person name="Hutchinson M.I."/>
            <person name="de Vries R.P."/>
            <person name="Natvig D.O."/>
            <person name="Powell A.J."/>
            <person name="Tsang A."/>
            <person name="Grigoriev I.V."/>
        </authorList>
    </citation>
    <scope>NUCLEOTIDE SEQUENCE [LARGE SCALE GENOMIC DNA]</scope>
    <source>
        <strain evidence="4 5">CBS 620.91</strain>
    </source>
</reference>
<proteinExistence type="inferred from homology"/>